<dbReference type="Proteomes" id="UP000033423">
    <property type="component" value="Unassembled WGS sequence"/>
</dbReference>
<dbReference type="AlphaFoldDB" id="A0A0F3GJI4"/>
<evidence type="ECO:0000259" key="1">
    <source>
        <dbReference type="PROSITE" id="PS50844"/>
    </source>
</evidence>
<name>A0A0F3GJI4_9BACT</name>
<dbReference type="InterPro" id="IPR036732">
    <property type="entry name" value="AFP_Neu5c_C_sf"/>
</dbReference>
<dbReference type="InterPro" id="IPR057736">
    <property type="entry name" value="SAF_PseI/NeuA/NeuB"/>
</dbReference>
<dbReference type="PATRIC" id="fig|29290.4.peg.7551"/>
<dbReference type="Pfam" id="PF03102">
    <property type="entry name" value="NeuB"/>
    <property type="match status" value="1"/>
</dbReference>
<evidence type="ECO:0000313" key="3">
    <source>
        <dbReference type="Proteomes" id="UP000033423"/>
    </source>
</evidence>
<dbReference type="Gene3D" id="3.90.1210.10">
    <property type="entry name" value="Antifreeze-like/N-acetylneuraminic acid synthase C-terminal domain"/>
    <property type="match status" value="1"/>
</dbReference>
<organism evidence="2 3">
    <name type="scientific">Candidatus Magnetobacterium bavaricum</name>
    <dbReference type="NCBI Taxonomy" id="29290"/>
    <lineage>
        <taxon>Bacteria</taxon>
        <taxon>Pseudomonadati</taxon>
        <taxon>Nitrospirota</taxon>
        <taxon>Thermodesulfovibrionia</taxon>
        <taxon>Thermodesulfovibrionales</taxon>
        <taxon>Candidatus Magnetobacteriaceae</taxon>
        <taxon>Candidatus Magnetobacterium</taxon>
    </lineage>
</organism>
<reference evidence="2 3" key="1">
    <citation type="submission" date="2015-02" db="EMBL/GenBank/DDBJ databases">
        <title>Single-cell genomics of uncultivated deep-branching MTB reveals a conserved set of magnetosome genes.</title>
        <authorList>
            <person name="Kolinko S."/>
            <person name="Richter M."/>
            <person name="Glockner F.O."/>
            <person name="Brachmann A."/>
            <person name="Schuler D."/>
        </authorList>
    </citation>
    <scope>NUCLEOTIDE SEQUENCE [LARGE SCALE GENOMIC DNA]</scope>
    <source>
        <strain evidence="2">TM-1</strain>
    </source>
</reference>
<dbReference type="InterPro" id="IPR013785">
    <property type="entry name" value="Aldolase_TIM"/>
</dbReference>
<dbReference type="InterPro" id="IPR013974">
    <property type="entry name" value="SAF"/>
</dbReference>
<dbReference type="PANTHER" id="PTHR42966">
    <property type="entry name" value="N-ACETYLNEURAMINATE SYNTHASE"/>
    <property type="match status" value="1"/>
</dbReference>
<dbReference type="PANTHER" id="PTHR42966:SF1">
    <property type="entry name" value="SIALIC ACID SYNTHASE"/>
    <property type="match status" value="1"/>
</dbReference>
<protein>
    <submittedName>
        <fullName evidence="2">N-acylneuraminate-9-phosphate synthase, spore coat polysaccharide biosynthesis protein spsE</fullName>
    </submittedName>
</protein>
<dbReference type="Pfam" id="PF08666">
    <property type="entry name" value="SAF"/>
    <property type="match status" value="1"/>
</dbReference>
<feature type="domain" description="AFP-like" evidence="1">
    <location>
        <begin position="285"/>
        <end position="341"/>
    </location>
</feature>
<gene>
    <name evidence="2" type="ORF">MBAV_005711</name>
</gene>
<dbReference type="GO" id="GO:0016051">
    <property type="term" value="P:carbohydrate biosynthetic process"/>
    <property type="evidence" value="ECO:0007669"/>
    <property type="project" value="InterPro"/>
</dbReference>
<dbReference type="InterPro" id="IPR051690">
    <property type="entry name" value="PseI-like"/>
</dbReference>
<dbReference type="InterPro" id="IPR013132">
    <property type="entry name" value="PseI/NeuA/B-like_N"/>
</dbReference>
<dbReference type="Gene3D" id="3.20.20.70">
    <property type="entry name" value="Aldolase class I"/>
    <property type="match status" value="1"/>
</dbReference>
<comment type="caution">
    <text evidence="2">The sequence shown here is derived from an EMBL/GenBank/DDBJ whole genome shotgun (WGS) entry which is preliminary data.</text>
</comment>
<dbReference type="GO" id="GO:0047444">
    <property type="term" value="F:N-acylneuraminate-9-phosphate synthase activity"/>
    <property type="evidence" value="ECO:0007669"/>
    <property type="project" value="TreeGrafter"/>
</dbReference>
<dbReference type="InterPro" id="IPR006190">
    <property type="entry name" value="SAF_AFP_Neu5Ac"/>
</dbReference>
<dbReference type="CDD" id="cd11615">
    <property type="entry name" value="SAF_NeuB_like"/>
    <property type="match status" value="1"/>
</dbReference>
<keyword evidence="3" id="KW-1185">Reference proteome</keyword>
<dbReference type="SUPFAM" id="SSF51569">
    <property type="entry name" value="Aldolase"/>
    <property type="match status" value="1"/>
</dbReference>
<dbReference type="PROSITE" id="PS50844">
    <property type="entry name" value="AFP_LIKE"/>
    <property type="match status" value="1"/>
</dbReference>
<evidence type="ECO:0000313" key="2">
    <source>
        <dbReference type="EMBL" id="KJU82056.1"/>
    </source>
</evidence>
<proteinExistence type="predicted"/>
<dbReference type="SMART" id="SM00858">
    <property type="entry name" value="SAF"/>
    <property type="match status" value="1"/>
</dbReference>
<sequence>MRVDGKEIGNNNPVYFVAEIGSNYMNFDEAKTLIDIAVDIGVDAVKFQTFEADTITTKNIYFDMEITGRIRQYDLFKSFEHSKDLQRQVYEYAKQRSISVYSAPSHIKDIEFMEKIDVPVYKIGSDLACHIPLLEEVAMTGKPILLSTGLCTLDEVKDSVEAVLNIGRSQIALYHCVSNYPTQFNEVNLRAIHTLKEVFGVPVGLSDHTVGIEISLAAVAIGSDMIERHLTFDKNAKGPDHIISLDKNEFTQLIMQSRNIEIAMGDGKKLPSCSELKNKENNRVSIVAMQDIPKGTIIEKHMIDIRRPGNGLEPKYLKKIIGRRAKDKMLFEEPLSWKKIE</sequence>
<dbReference type="EMBL" id="LACI01002428">
    <property type="protein sequence ID" value="KJU82056.1"/>
    <property type="molecule type" value="Genomic_DNA"/>
</dbReference>
<dbReference type="SUPFAM" id="SSF51269">
    <property type="entry name" value="AFP III-like domain"/>
    <property type="match status" value="1"/>
</dbReference>
<accession>A0A0F3GJI4</accession>